<gene>
    <name evidence="1" type="ORF">DPEC_G00198870</name>
</gene>
<reference evidence="1" key="1">
    <citation type="submission" date="2021-05" db="EMBL/GenBank/DDBJ databases">
        <authorList>
            <person name="Pan Q."/>
            <person name="Jouanno E."/>
            <person name="Zahm M."/>
            <person name="Klopp C."/>
            <person name="Cabau C."/>
            <person name="Louis A."/>
            <person name="Berthelot C."/>
            <person name="Parey E."/>
            <person name="Roest Crollius H."/>
            <person name="Montfort J."/>
            <person name="Robinson-Rechavi M."/>
            <person name="Bouchez O."/>
            <person name="Lampietro C."/>
            <person name="Lopez Roques C."/>
            <person name="Donnadieu C."/>
            <person name="Postlethwait J."/>
            <person name="Bobe J."/>
            <person name="Dillon D."/>
            <person name="Chandos A."/>
            <person name="von Hippel F."/>
            <person name="Guiguen Y."/>
        </authorList>
    </citation>
    <scope>NUCLEOTIDE SEQUENCE</scope>
    <source>
        <strain evidence="1">YG-Jan2019</strain>
    </source>
</reference>
<evidence type="ECO:0000313" key="2">
    <source>
        <dbReference type="Proteomes" id="UP001157502"/>
    </source>
</evidence>
<protein>
    <submittedName>
        <fullName evidence="1">Uncharacterized protein</fullName>
    </submittedName>
</protein>
<organism evidence="1 2">
    <name type="scientific">Dallia pectoralis</name>
    <name type="common">Alaska blackfish</name>
    <dbReference type="NCBI Taxonomy" id="75939"/>
    <lineage>
        <taxon>Eukaryota</taxon>
        <taxon>Metazoa</taxon>
        <taxon>Chordata</taxon>
        <taxon>Craniata</taxon>
        <taxon>Vertebrata</taxon>
        <taxon>Euteleostomi</taxon>
        <taxon>Actinopterygii</taxon>
        <taxon>Neopterygii</taxon>
        <taxon>Teleostei</taxon>
        <taxon>Protacanthopterygii</taxon>
        <taxon>Esociformes</taxon>
        <taxon>Umbridae</taxon>
        <taxon>Dallia</taxon>
    </lineage>
</organism>
<name>A0ACC2G8C1_DALPE</name>
<comment type="caution">
    <text evidence="1">The sequence shown here is derived from an EMBL/GenBank/DDBJ whole genome shotgun (WGS) entry which is preliminary data.</text>
</comment>
<dbReference type="Proteomes" id="UP001157502">
    <property type="component" value="Chromosome 16"/>
</dbReference>
<proteinExistence type="predicted"/>
<dbReference type="EMBL" id="CM055743">
    <property type="protein sequence ID" value="KAJ7999868.1"/>
    <property type="molecule type" value="Genomic_DNA"/>
</dbReference>
<accession>A0ACC2G8C1</accession>
<evidence type="ECO:0000313" key="1">
    <source>
        <dbReference type="EMBL" id="KAJ7999868.1"/>
    </source>
</evidence>
<keyword evidence="2" id="KW-1185">Reference proteome</keyword>
<sequence>MAGHQNRQRWKARVRATPGWQVIIDEWAHSSTAKRAPSGTNNLPGGPLPRPGFSQSAARTVTSISQVSLPSSYVLHDSTAPQIEKTDPAGKEQVLR</sequence>